<name>A0A0E9S9I6_ANGAN</name>
<proteinExistence type="predicted"/>
<organism evidence="1">
    <name type="scientific">Anguilla anguilla</name>
    <name type="common">European freshwater eel</name>
    <name type="synonym">Muraena anguilla</name>
    <dbReference type="NCBI Taxonomy" id="7936"/>
    <lineage>
        <taxon>Eukaryota</taxon>
        <taxon>Metazoa</taxon>
        <taxon>Chordata</taxon>
        <taxon>Craniata</taxon>
        <taxon>Vertebrata</taxon>
        <taxon>Euteleostomi</taxon>
        <taxon>Actinopterygii</taxon>
        <taxon>Neopterygii</taxon>
        <taxon>Teleostei</taxon>
        <taxon>Anguilliformes</taxon>
        <taxon>Anguillidae</taxon>
        <taxon>Anguilla</taxon>
    </lineage>
</organism>
<sequence length="47" mass="5101">MVGVMCLSSHNVTSEHCTTVLHIPVCIRSPLAGLMSWDYESPEVNGV</sequence>
<reference evidence="1" key="2">
    <citation type="journal article" date="2015" name="Fish Shellfish Immunol.">
        <title>Early steps in the European eel (Anguilla anguilla)-Vibrio vulnificus interaction in the gills: Role of the RtxA13 toxin.</title>
        <authorList>
            <person name="Callol A."/>
            <person name="Pajuelo D."/>
            <person name="Ebbesson L."/>
            <person name="Teles M."/>
            <person name="MacKenzie S."/>
            <person name="Amaro C."/>
        </authorList>
    </citation>
    <scope>NUCLEOTIDE SEQUENCE</scope>
</reference>
<dbReference type="AlphaFoldDB" id="A0A0E9S9I6"/>
<accession>A0A0E9S9I6</accession>
<dbReference type="EMBL" id="GBXM01070705">
    <property type="protein sequence ID" value="JAH37872.1"/>
    <property type="molecule type" value="Transcribed_RNA"/>
</dbReference>
<reference evidence="1" key="1">
    <citation type="submission" date="2014-11" db="EMBL/GenBank/DDBJ databases">
        <authorList>
            <person name="Amaro Gonzalez C."/>
        </authorList>
    </citation>
    <scope>NUCLEOTIDE SEQUENCE</scope>
</reference>
<evidence type="ECO:0000313" key="1">
    <source>
        <dbReference type="EMBL" id="JAH37872.1"/>
    </source>
</evidence>
<protein>
    <submittedName>
        <fullName evidence="1">Uncharacterized protein</fullName>
    </submittedName>
</protein>